<evidence type="ECO:0000313" key="1">
    <source>
        <dbReference type="EMBL" id="QHW35343.1"/>
    </source>
</evidence>
<proteinExistence type="predicted"/>
<dbReference type="EMBL" id="CP048286">
    <property type="protein sequence ID" value="QHW35343.1"/>
    <property type="molecule type" value="Genomic_DNA"/>
</dbReference>
<protein>
    <submittedName>
        <fullName evidence="1">Uncharacterized protein</fullName>
    </submittedName>
</protein>
<gene>
    <name evidence="1" type="ORF">GZH47_28530</name>
</gene>
<keyword evidence="2" id="KW-1185">Reference proteome</keyword>
<accession>A0A6C0PC40</accession>
<organism evidence="1 2">
    <name type="scientific">Paenibacillus rhizovicinus</name>
    <dbReference type="NCBI Taxonomy" id="2704463"/>
    <lineage>
        <taxon>Bacteria</taxon>
        <taxon>Bacillati</taxon>
        <taxon>Bacillota</taxon>
        <taxon>Bacilli</taxon>
        <taxon>Bacillales</taxon>
        <taxon>Paenibacillaceae</taxon>
        <taxon>Paenibacillus</taxon>
    </lineage>
</organism>
<dbReference type="KEGG" id="prz:GZH47_28530"/>
<evidence type="ECO:0000313" key="2">
    <source>
        <dbReference type="Proteomes" id="UP000479114"/>
    </source>
</evidence>
<name>A0A6C0PC40_9BACL</name>
<sequence length="99" mass="11302">MASMPEPFSALYRVNRINDPDYPLSREDVIWTLEFVKKKMADEAPELHGLPQPLLLRKFQSFAEASLLLLKQRNGCGPEADRLRLYLQELIAGLTIESS</sequence>
<reference evidence="1 2" key="1">
    <citation type="submission" date="2020-02" db="EMBL/GenBank/DDBJ databases">
        <title>Paenibacillus sp. nov., isolated from rhizosphere soil of tomato.</title>
        <authorList>
            <person name="Weon H.-Y."/>
            <person name="Lee S.A."/>
        </authorList>
    </citation>
    <scope>NUCLEOTIDE SEQUENCE [LARGE SCALE GENOMIC DNA]</scope>
    <source>
        <strain evidence="1 2">14171R-81</strain>
    </source>
</reference>
<dbReference type="Proteomes" id="UP000479114">
    <property type="component" value="Chromosome"/>
</dbReference>
<dbReference type="AlphaFoldDB" id="A0A6C0PC40"/>